<evidence type="ECO:0000256" key="1">
    <source>
        <dbReference type="SAM" id="Phobius"/>
    </source>
</evidence>
<feature type="transmembrane region" description="Helical" evidence="1">
    <location>
        <begin position="294"/>
        <end position="313"/>
    </location>
</feature>
<feature type="transmembrane region" description="Helical" evidence="1">
    <location>
        <begin position="168"/>
        <end position="197"/>
    </location>
</feature>
<feature type="transmembrane region" description="Helical" evidence="1">
    <location>
        <begin position="114"/>
        <end position="132"/>
    </location>
</feature>
<name>A0A5B1CT84_9BACT</name>
<proteinExistence type="predicted"/>
<gene>
    <name evidence="2" type="ORF">LF1_49980</name>
</gene>
<keyword evidence="1" id="KW-0472">Membrane</keyword>
<dbReference type="Pfam" id="PF04018">
    <property type="entry name" value="VCA0040-like"/>
    <property type="match status" value="1"/>
</dbReference>
<dbReference type="OrthoDB" id="9793746at2"/>
<comment type="caution">
    <text evidence="2">The sequence shown here is derived from an EMBL/GenBank/DDBJ whole genome shotgun (WGS) entry which is preliminary data.</text>
</comment>
<dbReference type="Proteomes" id="UP000322699">
    <property type="component" value="Unassembled WGS sequence"/>
</dbReference>
<dbReference type="RefSeq" id="WP_068263783.1">
    <property type="nucleotide sequence ID" value="NZ_LWSK01000051.1"/>
</dbReference>
<feature type="transmembrane region" description="Helical" evidence="1">
    <location>
        <begin position="217"/>
        <end position="235"/>
    </location>
</feature>
<dbReference type="AlphaFoldDB" id="A0A5B1CT84"/>
<dbReference type="PANTHER" id="PTHR37308:SF1">
    <property type="entry name" value="POLYPRENYL-PHOSPHATE TRANSPORTER"/>
    <property type="match status" value="1"/>
</dbReference>
<reference evidence="2 3" key="1">
    <citation type="submission" date="2019-08" db="EMBL/GenBank/DDBJ databases">
        <title>Deep-cultivation of Planctomycetes and their phenomic and genomic characterization uncovers novel biology.</title>
        <authorList>
            <person name="Wiegand S."/>
            <person name="Jogler M."/>
            <person name="Boedeker C."/>
            <person name="Pinto D."/>
            <person name="Vollmers J."/>
            <person name="Rivas-Marin E."/>
            <person name="Kohn T."/>
            <person name="Peeters S.H."/>
            <person name="Heuer A."/>
            <person name="Rast P."/>
            <person name="Oberbeckmann S."/>
            <person name="Bunk B."/>
            <person name="Jeske O."/>
            <person name="Meyerdierks A."/>
            <person name="Storesund J.E."/>
            <person name="Kallscheuer N."/>
            <person name="Luecker S."/>
            <person name="Lage O.M."/>
            <person name="Pohl T."/>
            <person name="Merkel B.J."/>
            <person name="Hornburger P."/>
            <person name="Mueller R.-W."/>
            <person name="Bruemmer F."/>
            <person name="Labrenz M."/>
            <person name="Spormann A.M."/>
            <person name="Op Den Camp H."/>
            <person name="Overmann J."/>
            <person name="Amann R."/>
            <person name="Jetten M.S.M."/>
            <person name="Mascher T."/>
            <person name="Medema M.H."/>
            <person name="Devos D.P."/>
            <person name="Kaster A.-K."/>
            <person name="Ovreas L."/>
            <person name="Rohde M."/>
            <person name="Galperin M.Y."/>
            <person name="Jogler C."/>
        </authorList>
    </citation>
    <scope>NUCLEOTIDE SEQUENCE [LARGE SCALE GENOMIC DNA]</scope>
    <source>
        <strain evidence="2 3">LF1</strain>
    </source>
</reference>
<keyword evidence="3" id="KW-1185">Reference proteome</keyword>
<sequence>MKPDVTTSDATPSSGMTGDIVNVIRGFCMGAADTVPGVSGGTVALILGHYHQLVSAISSVDSTFAGLVMSRQWTQAFKHFDGRFLVALGLGIGIGVATLSGVMHYLLDVYMPETLAVFMGLMIASVWVVMGYINRWSIGTWVALAIGIIAAIGITVMPMAQGNTSLPYLFFSATIAICAMILPGISGAFVLLLLGVYHSVTGLIKDAARGNITADSLTQIAVFGCGCIVGLLSFSRLLKWMLEHHHNVTMATLMGLMIGSIGKLWPLQIPTAETASEELKLRVMQYVSPANWDGNLWTLVGLAIAAMIAVIAIEKTGQTVKE</sequence>
<dbReference type="InterPro" id="IPR007163">
    <property type="entry name" value="VCA0040-like"/>
</dbReference>
<keyword evidence="1" id="KW-0812">Transmembrane</keyword>
<feature type="transmembrane region" description="Helical" evidence="1">
    <location>
        <begin position="84"/>
        <end position="107"/>
    </location>
</feature>
<dbReference type="EMBL" id="VRLW01000001">
    <property type="protein sequence ID" value="KAA1262434.1"/>
    <property type="molecule type" value="Genomic_DNA"/>
</dbReference>
<keyword evidence="1" id="KW-1133">Transmembrane helix</keyword>
<evidence type="ECO:0000313" key="2">
    <source>
        <dbReference type="EMBL" id="KAA1262434.1"/>
    </source>
</evidence>
<evidence type="ECO:0000313" key="3">
    <source>
        <dbReference type="Proteomes" id="UP000322699"/>
    </source>
</evidence>
<protein>
    <recommendedName>
        <fullName evidence="4">DUF368 domain-containing protein</fullName>
    </recommendedName>
</protein>
<evidence type="ECO:0008006" key="4">
    <source>
        <dbReference type="Google" id="ProtNLM"/>
    </source>
</evidence>
<organism evidence="2 3">
    <name type="scientific">Rubripirellula obstinata</name>
    <dbReference type="NCBI Taxonomy" id="406547"/>
    <lineage>
        <taxon>Bacteria</taxon>
        <taxon>Pseudomonadati</taxon>
        <taxon>Planctomycetota</taxon>
        <taxon>Planctomycetia</taxon>
        <taxon>Pirellulales</taxon>
        <taxon>Pirellulaceae</taxon>
        <taxon>Rubripirellula</taxon>
    </lineage>
</organism>
<accession>A0A5B1CT84</accession>
<feature type="transmembrane region" description="Helical" evidence="1">
    <location>
        <begin position="138"/>
        <end position="156"/>
    </location>
</feature>
<dbReference type="PANTHER" id="PTHR37308">
    <property type="entry name" value="INTEGRAL MEMBRANE PROTEIN"/>
    <property type="match status" value="1"/>
</dbReference>